<accession>A0ABW1AUX0</accession>
<comment type="caution">
    <text evidence="1">The sequence shown here is derived from an EMBL/GenBank/DDBJ whole genome shotgun (WGS) entry which is preliminary data.</text>
</comment>
<proteinExistence type="predicted"/>
<keyword evidence="2" id="KW-1185">Reference proteome</keyword>
<organism evidence="1 2">
    <name type="scientific">Thauera sinica</name>
    <dbReference type="NCBI Taxonomy" id="2665146"/>
    <lineage>
        <taxon>Bacteria</taxon>
        <taxon>Pseudomonadati</taxon>
        <taxon>Pseudomonadota</taxon>
        <taxon>Betaproteobacteria</taxon>
        <taxon>Rhodocyclales</taxon>
        <taxon>Zoogloeaceae</taxon>
        <taxon>Thauera</taxon>
    </lineage>
</organism>
<protein>
    <submittedName>
        <fullName evidence="1">Uncharacterized protein</fullName>
    </submittedName>
</protein>
<dbReference type="RefSeq" id="WP_157748441.1">
    <property type="nucleotide sequence ID" value="NZ_JBHSOG010000060.1"/>
</dbReference>
<name>A0ABW1AUX0_9RHOO</name>
<sequence length="165" mass="19215">MPQDVVVRIRGGGHAVPGSGHPQSRRRYFSVTLALVFVMKRGGRVFAAGFVSCAMRYPFTLIICDASRLLRYLSQWDVAEAFSRMRLVEPEGIDDEFPRAWRWNDAVCALFSRPQRWRLESLRANLESLCREAKMMDRHIIFHLEFESDLRRLGLPVRPEYVMQL</sequence>
<dbReference type="Proteomes" id="UP001595974">
    <property type="component" value="Unassembled WGS sequence"/>
</dbReference>
<evidence type="ECO:0000313" key="1">
    <source>
        <dbReference type="EMBL" id="MFC5770821.1"/>
    </source>
</evidence>
<evidence type="ECO:0000313" key="2">
    <source>
        <dbReference type="Proteomes" id="UP001595974"/>
    </source>
</evidence>
<gene>
    <name evidence="1" type="ORF">ACFPTN_15685</name>
</gene>
<dbReference type="EMBL" id="JBHSOG010000060">
    <property type="protein sequence ID" value="MFC5770821.1"/>
    <property type="molecule type" value="Genomic_DNA"/>
</dbReference>
<reference evidence="2" key="1">
    <citation type="journal article" date="2019" name="Int. J. Syst. Evol. Microbiol.">
        <title>The Global Catalogue of Microorganisms (GCM) 10K type strain sequencing project: providing services to taxonomists for standard genome sequencing and annotation.</title>
        <authorList>
            <consortium name="The Broad Institute Genomics Platform"/>
            <consortium name="The Broad Institute Genome Sequencing Center for Infectious Disease"/>
            <person name="Wu L."/>
            <person name="Ma J."/>
        </authorList>
    </citation>
    <scope>NUCLEOTIDE SEQUENCE [LARGE SCALE GENOMIC DNA]</scope>
    <source>
        <strain evidence="2">SHR3</strain>
    </source>
</reference>